<evidence type="ECO:0000256" key="1">
    <source>
        <dbReference type="ARBA" id="ARBA00022679"/>
    </source>
</evidence>
<dbReference type="InterPro" id="IPR016181">
    <property type="entry name" value="Acyl_CoA_acyltransferase"/>
</dbReference>
<dbReference type="Pfam" id="PF00583">
    <property type="entry name" value="Acetyltransf_1"/>
    <property type="match status" value="1"/>
</dbReference>
<reference evidence="4" key="1">
    <citation type="submission" date="2022-01" db="EMBL/GenBank/DDBJ databases">
        <authorList>
            <person name="Criscuolo A."/>
        </authorList>
    </citation>
    <scope>NUCLEOTIDE SEQUENCE</scope>
    <source>
        <strain evidence="4">CIP111892</strain>
    </source>
</reference>
<keyword evidence="5" id="KW-1185">Reference proteome</keyword>
<dbReference type="InterPro" id="IPR000182">
    <property type="entry name" value="GNAT_dom"/>
</dbReference>
<evidence type="ECO:0000259" key="3">
    <source>
        <dbReference type="PROSITE" id="PS51186"/>
    </source>
</evidence>
<dbReference type="SUPFAM" id="SSF55729">
    <property type="entry name" value="Acyl-CoA N-acyltransferases (Nat)"/>
    <property type="match status" value="1"/>
</dbReference>
<dbReference type="PROSITE" id="PS51186">
    <property type="entry name" value="GNAT"/>
    <property type="match status" value="2"/>
</dbReference>
<comment type="caution">
    <text evidence="4">The sequence shown here is derived from an EMBL/GenBank/DDBJ whole genome shotgun (WGS) entry which is preliminary data.</text>
</comment>
<keyword evidence="2 4" id="KW-0012">Acyltransferase</keyword>
<dbReference type="RefSeq" id="WP_236329226.1">
    <property type="nucleotide sequence ID" value="NZ_CAKMMG010000001.1"/>
</dbReference>
<dbReference type="EMBL" id="CAKMMG010000001">
    <property type="protein sequence ID" value="CAH1190865.1"/>
    <property type="molecule type" value="Genomic_DNA"/>
</dbReference>
<protein>
    <submittedName>
        <fullName evidence="4">Mycothiol acetyltransferase</fullName>
        <ecNumber evidence="4">2.3.1.189</ecNumber>
    </submittedName>
</protein>
<dbReference type="Gene3D" id="3.40.630.30">
    <property type="match status" value="2"/>
</dbReference>
<dbReference type="Pfam" id="PF13508">
    <property type="entry name" value="Acetyltransf_7"/>
    <property type="match status" value="1"/>
</dbReference>
<sequence length="299" mass="33846">MQNYPITKMKDFSKDQIDLIHRLEDLCKTFDCSSLRVGLESLKEIDGDEAFLCHAGNQIIGFLSWYTSDGKEANINGMVHPDYRRQGIFRGLLDHALSDMQAHSIETYRFRIPSNSEPGMECIQHLGADFATSEFTMMLNHRQAAVSLHLVHSIDLRLEQAADFEFMVSCSSQAFGDSESWTRSYLTRTSGPERITYIALKNMIPVGMIRINYLATDLAVIHDFCVLPAYQGKGLGGEILSAVVKLLLAQKNVRVRLGVVTHNRRALDLYQRAGFEISAESHYYVIRATKSNRYSKLPK</sequence>
<dbReference type="GO" id="GO:0035447">
    <property type="term" value="F:mycothiol synthase activity"/>
    <property type="evidence" value="ECO:0007669"/>
    <property type="project" value="UniProtKB-EC"/>
</dbReference>
<dbReference type="PANTHER" id="PTHR43877:SF2">
    <property type="entry name" value="AMINOALKYLPHOSPHONATE N-ACETYLTRANSFERASE-RELATED"/>
    <property type="match status" value="1"/>
</dbReference>
<feature type="domain" description="N-acetyltransferase" evidence="3">
    <location>
        <begin position="7"/>
        <end position="157"/>
    </location>
</feature>
<name>A0ABM9BMS6_9BACL</name>
<accession>A0ABM9BMS6</accession>
<dbReference type="EC" id="2.3.1.189" evidence="4"/>
<evidence type="ECO:0000313" key="5">
    <source>
        <dbReference type="Proteomes" id="UP000838324"/>
    </source>
</evidence>
<evidence type="ECO:0000256" key="2">
    <source>
        <dbReference type="ARBA" id="ARBA00023315"/>
    </source>
</evidence>
<keyword evidence="1 4" id="KW-0808">Transferase</keyword>
<feature type="domain" description="N-acetyltransferase" evidence="3">
    <location>
        <begin position="154"/>
        <end position="293"/>
    </location>
</feature>
<dbReference type="CDD" id="cd04301">
    <property type="entry name" value="NAT_SF"/>
    <property type="match status" value="2"/>
</dbReference>
<proteinExistence type="predicted"/>
<dbReference type="PANTHER" id="PTHR43877">
    <property type="entry name" value="AMINOALKYLPHOSPHONATE N-ACETYLTRANSFERASE-RELATED-RELATED"/>
    <property type="match status" value="1"/>
</dbReference>
<dbReference type="Proteomes" id="UP000838324">
    <property type="component" value="Unassembled WGS sequence"/>
</dbReference>
<dbReference type="InterPro" id="IPR050832">
    <property type="entry name" value="Bact_Acetyltransf"/>
</dbReference>
<evidence type="ECO:0000313" key="4">
    <source>
        <dbReference type="EMBL" id="CAH1190865.1"/>
    </source>
</evidence>
<gene>
    <name evidence="4" type="primary">mshD_2</name>
    <name evidence="4" type="ORF">PAECIP111892_00381</name>
</gene>
<organism evidence="4 5">
    <name type="scientific">Paenibacillus auburnensis</name>
    <dbReference type="NCBI Taxonomy" id="2905649"/>
    <lineage>
        <taxon>Bacteria</taxon>
        <taxon>Bacillati</taxon>
        <taxon>Bacillota</taxon>
        <taxon>Bacilli</taxon>
        <taxon>Bacillales</taxon>
        <taxon>Paenibacillaceae</taxon>
        <taxon>Paenibacillus</taxon>
    </lineage>
</organism>